<accession>A0A1C4YLR8</accession>
<evidence type="ECO:0000256" key="1">
    <source>
        <dbReference type="SAM" id="Phobius"/>
    </source>
</evidence>
<organism evidence="2 3">
    <name type="scientific">Micromonospora saelicesensis</name>
    <dbReference type="NCBI Taxonomy" id="285676"/>
    <lineage>
        <taxon>Bacteria</taxon>
        <taxon>Bacillati</taxon>
        <taxon>Actinomycetota</taxon>
        <taxon>Actinomycetes</taxon>
        <taxon>Micromonosporales</taxon>
        <taxon>Micromonosporaceae</taxon>
        <taxon>Micromonospora</taxon>
    </lineage>
</organism>
<sequence length="66" mass="6850">MTPGQRAVVTMVSVLVALLVVAGAVWLLAGSERPTGGAIATAGWILVAVLAVFGAVAFYVGRRRRR</sequence>
<keyword evidence="1" id="KW-0472">Membrane</keyword>
<keyword evidence="1" id="KW-1133">Transmembrane helix</keyword>
<dbReference type="EMBL" id="FMCR01000004">
    <property type="protein sequence ID" value="SCF21608.1"/>
    <property type="molecule type" value="Genomic_DNA"/>
</dbReference>
<gene>
    <name evidence="2" type="ORF">GA0070561_4351</name>
</gene>
<dbReference type="STRING" id="285676.GA0070561_4351"/>
<evidence type="ECO:0000313" key="2">
    <source>
        <dbReference type="EMBL" id="SCF21608.1"/>
    </source>
</evidence>
<feature type="transmembrane region" description="Helical" evidence="1">
    <location>
        <begin position="41"/>
        <end position="60"/>
    </location>
</feature>
<dbReference type="RefSeq" id="WP_141710406.1">
    <property type="nucleotide sequence ID" value="NZ_FMCR01000004.1"/>
</dbReference>
<dbReference type="Proteomes" id="UP000198864">
    <property type="component" value="Unassembled WGS sequence"/>
</dbReference>
<proteinExistence type="predicted"/>
<feature type="transmembrane region" description="Helical" evidence="1">
    <location>
        <begin position="7"/>
        <end position="29"/>
    </location>
</feature>
<dbReference type="AlphaFoldDB" id="A0A1C4YLR8"/>
<protein>
    <submittedName>
        <fullName evidence="2">Uncharacterized protein</fullName>
    </submittedName>
</protein>
<evidence type="ECO:0000313" key="3">
    <source>
        <dbReference type="Proteomes" id="UP000198864"/>
    </source>
</evidence>
<keyword evidence="1" id="KW-0812">Transmembrane</keyword>
<reference evidence="2 3" key="1">
    <citation type="submission" date="2016-06" db="EMBL/GenBank/DDBJ databases">
        <authorList>
            <person name="Kjaerup R.B."/>
            <person name="Dalgaard T.S."/>
            <person name="Juul-Madsen H.R."/>
        </authorList>
    </citation>
    <scope>NUCLEOTIDE SEQUENCE [LARGE SCALE GENOMIC DNA]</scope>
    <source>
        <strain evidence="2 3">DSM 44871</strain>
    </source>
</reference>
<name>A0A1C4YLR8_9ACTN</name>